<dbReference type="InterPro" id="IPR000719">
    <property type="entry name" value="Prot_kinase_dom"/>
</dbReference>
<dbReference type="InterPro" id="IPR001245">
    <property type="entry name" value="Ser-Thr/Tyr_kinase_cat_dom"/>
</dbReference>
<dbReference type="GO" id="GO:0004674">
    <property type="term" value="F:protein serine/threonine kinase activity"/>
    <property type="evidence" value="ECO:0007669"/>
    <property type="project" value="TreeGrafter"/>
</dbReference>
<keyword evidence="4 5" id="KW-0067">ATP-binding</keyword>
<dbReference type="PROSITE" id="PS50011">
    <property type="entry name" value="PROTEIN_KINASE_DOM"/>
    <property type="match status" value="1"/>
</dbReference>
<gene>
    <name evidence="7" type="ORF">NP233_g1804</name>
</gene>
<comment type="caution">
    <text evidence="7">The sequence shown here is derived from an EMBL/GenBank/DDBJ whole genome shotgun (WGS) entry which is preliminary data.</text>
</comment>
<evidence type="ECO:0000256" key="1">
    <source>
        <dbReference type="ARBA" id="ARBA00022679"/>
    </source>
</evidence>
<keyword evidence="2 5" id="KW-0547">Nucleotide-binding</keyword>
<dbReference type="EMBL" id="JANIEX010000070">
    <property type="protein sequence ID" value="KAJ3574383.1"/>
    <property type="molecule type" value="Genomic_DNA"/>
</dbReference>
<evidence type="ECO:0000313" key="8">
    <source>
        <dbReference type="Proteomes" id="UP001213000"/>
    </source>
</evidence>
<dbReference type="GO" id="GO:0005524">
    <property type="term" value="F:ATP binding"/>
    <property type="evidence" value="ECO:0007669"/>
    <property type="project" value="UniProtKB-UniRule"/>
</dbReference>
<evidence type="ECO:0000256" key="3">
    <source>
        <dbReference type="ARBA" id="ARBA00022777"/>
    </source>
</evidence>
<dbReference type="PANTHER" id="PTHR44329:SF288">
    <property type="entry name" value="MITOGEN-ACTIVATED PROTEIN KINASE KINASE KINASE 20"/>
    <property type="match status" value="1"/>
</dbReference>
<name>A0AAD5YXP5_9AGAR</name>
<feature type="domain" description="Protein kinase" evidence="6">
    <location>
        <begin position="6"/>
        <end position="323"/>
    </location>
</feature>
<accession>A0AAD5YXP5</accession>
<reference evidence="7" key="1">
    <citation type="submission" date="2022-07" db="EMBL/GenBank/DDBJ databases">
        <title>Genome Sequence of Leucocoprinus birnbaumii.</title>
        <authorList>
            <person name="Buettner E."/>
        </authorList>
    </citation>
    <scope>NUCLEOTIDE SEQUENCE</scope>
    <source>
        <strain evidence="7">VT141</strain>
    </source>
</reference>
<proteinExistence type="predicted"/>
<evidence type="ECO:0000259" key="6">
    <source>
        <dbReference type="PROSITE" id="PS50011"/>
    </source>
</evidence>
<keyword evidence="3" id="KW-0418">Kinase</keyword>
<evidence type="ECO:0000256" key="2">
    <source>
        <dbReference type="ARBA" id="ARBA00022741"/>
    </source>
</evidence>
<dbReference type="PANTHER" id="PTHR44329">
    <property type="entry name" value="SERINE/THREONINE-PROTEIN KINASE TNNI3K-RELATED"/>
    <property type="match status" value="1"/>
</dbReference>
<feature type="binding site" evidence="5">
    <location>
        <position position="40"/>
    </location>
    <ligand>
        <name>ATP</name>
        <dbReference type="ChEBI" id="CHEBI:30616"/>
    </ligand>
</feature>
<evidence type="ECO:0000256" key="5">
    <source>
        <dbReference type="PROSITE-ProRule" id="PRU10141"/>
    </source>
</evidence>
<organism evidence="7 8">
    <name type="scientific">Leucocoprinus birnbaumii</name>
    <dbReference type="NCBI Taxonomy" id="56174"/>
    <lineage>
        <taxon>Eukaryota</taxon>
        <taxon>Fungi</taxon>
        <taxon>Dikarya</taxon>
        <taxon>Basidiomycota</taxon>
        <taxon>Agaricomycotina</taxon>
        <taxon>Agaricomycetes</taxon>
        <taxon>Agaricomycetidae</taxon>
        <taxon>Agaricales</taxon>
        <taxon>Agaricineae</taxon>
        <taxon>Agaricaceae</taxon>
        <taxon>Leucocoprinus</taxon>
    </lineage>
</organism>
<dbReference type="SUPFAM" id="SSF56112">
    <property type="entry name" value="Protein kinase-like (PK-like)"/>
    <property type="match status" value="1"/>
</dbReference>
<dbReference type="Gene3D" id="1.10.510.10">
    <property type="entry name" value="Transferase(Phosphotransferase) domain 1"/>
    <property type="match status" value="1"/>
</dbReference>
<sequence length="343" mass="38503">MHHEILVTDKLIGIGGFADVRRAIWMNSDRDEEEGELAVKIFRKLKFGDRENTLQVLNRRLYGEIQTWSRAQPHANVLPFLGIHYYEQGHLPALVSPYRPAGDVLEYVSQHDYKRRSLALGIANGLAHLHAWDIVHGDLKPVTPLSKTPKHSLPNPLSQKNILIHIDYEGKPIPQIADFGRAKILHVKGFTGSLRTTWRYTAPEVLNSSPTPTTPSTPESPVIAIPSDQENQLLTKQSDVWSLGMVLLHVLSGKEPYPTLSDFQIVIAFLNKEEPKEPDHPNLAECPAKERVWPLLRRCWEISKGPEARCSAKECAAALSVPLKEHTADSSVALTNHMPLPRQ</sequence>
<evidence type="ECO:0000256" key="4">
    <source>
        <dbReference type="ARBA" id="ARBA00022840"/>
    </source>
</evidence>
<keyword evidence="1" id="KW-0808">Transferase</keyword>
<dbReference type="InterPro" id="IPR017441">
    <property type="entry name" value="Protein_kinase_ATP_BS"/>
</dbReference>
<dbReference type="AlphaFoldDB" id="A0AAD5YXP5"/>
<keyword evidence="8" id="KW-1185">Reference proteome</keyword>
<evidence type="ECO:0000313" key="7">
    <source>
        <dbReference type="EMBL" id="KAJ3574383.1"/>
    </source>
</evidence>
<dbReference type="Proteomes" id="UP001213000">
    <property type="component" value="Unassembled WGS sequence"/>
</dbReference>
<dbReference type="PROSITE" id="PS00107">
    <property type="entry name" value="PROTEIN_KINASE_ATP"/>
    <property type="match status" value="1"/>
</dbReference>
<dbReference type="InterPro" id="IPR051681">
    <property type="entry name" value="Ser/Thr_Kinases-Pseudokinases"/>
</dbReference>
<dbReference type="Pfam" id="PF07714">
    <property type="entry name" value="PK_Tyr_Ser-Thr"/>
    <property type="match status" value="1"/>
</dbReference>
<protein>
    <recommendedName>
        <fullName evidence="6">Protein kinase domain-containing protein</fullName>
    </recommendedName>
</protein>
<dbReference type="InterPro" id="IPR011009">
    <property type="entry name" value="Kinase-like_dom_sf"/>
</dbReference>